<evidence type="ECO:0000256" key="1">
    <source>
        <dbReference type="SAM" id="MobiDB-lite"/>
    </source>
</evidence>
<organism evidence="2 3">
    <name type="scientific">Mycena venus</name>
    <dbReference type="NCBI Taxonomy" id="2733690"/>
    <lineage>
        <taxon>Eukaryota</taxon>
        <taxon>Fungi</taxon>
        <taxon>Dikarya</taxon>
        <taxon>Basidiomycota</taxon>
        <taxon>Agaricomycotina</taxon>
        <taxon>Agaricomycetes</taxon>
        <taxon>Agaricomycetidae</taxon>
        <taxon>Agaricales</taxon>
        <taxon>Marasmiineae</taxon>
        <taxon>Mycenaceae</taxon>
        <taxon>Mycena</taxon>
    </lineage>
</organism>
<accession>A0A8H6WRG4</accession>
<dbReference type="EMBL" id="JACAZI010000037">
    <property type="protein sequence ID" value="KAF7328199.1"/>
    <property type="molecule type" value="Genomic_DNA"/>
</dbReference>
<dbReference type="AlphaFoldDB" id="A0A8H6WRG4"/>
<dbReference type="Proteomes" id="UP000620124">
    <property type="component" value="Unassembled WGS sequence"/>
</dbReference>
<proteinExistence type="predicted"/>
<feature type="region of interest" description="Disordered" evidence="1">
    <location>
        <begin position="84"/>
        <end position="107"/>
    </location>
</feature>
<reference evidence="2" key="1">
    <citation type="submission" date="2020-05" db="EMBL/GenBank/DDBJ databases">
        <title>Mycena genomes resolve the evolution of fungal bioluminescence.</title>
        <authorList>
            <person name="Tsai I.J."/>
        </authorList>
    </citation>
    <scope>NUCLEOTIDE SEQUENCE</scope>
    <source>
        <strain evidence="2">CCC161011</strain>
    </source>
</reference>
<gene>
    <name evidence="2" type="ORF">MVEN_02559600</name>
</gene>
<feature type="compositionally biased region" description="Acidic residues" evidence="1">
    <location>
        <begin position="94"/>
        <end position="107"/>
    </location>
</feature>
<name>A0A8H6WRG4_9AGAR</name>
<protein>
    <submittedName>
        <fullName evidence="2">Uncharacterized protein</fullName>
    </submittedName>
</protein>
<keyword evidence="3" id="KW-1185">Reference proteome</keyword>
<sequence>MGLSFRSTTTTIDWLRTFYLQLVRLASQQPGIVEGTVLPLSEAPPSKYFHRRSNYSTTTECMINPGALARLVLEYQVGAGNTCTEELPEFSPDTNDDSDGEPVPDLV</sequence>
<evidence type="ECO:0000313" key="3">
    <source>
        <dbReference type="Proteomes" id="UP000620124"/>
    </source>
</evidence>
<evidence type="ECO:0000313" key="2">
    <source>
        <dbReference type="EMBL" id="KAF7328199.1"/>
    </source>
</evidence>
<comment type="caution">
    <text evidence="2">The sequence shown here is derived from an EMBL/GenBank/DDBJ whole genome shotgun (WGS) entry which is preliminary data.</text>
</comment>